<comment type="caution">
    <text evidence="2">The sequence shown here is derived from an EMBL/GenBank/DDBJ whole genome shotgun (WGS) entry which is preliminary data.</text>
</comment>
<sequence>MNYDLSKLTGASDTELPFIAERLSSERAYQKAMRKLMVAIKQAVIDDVLPVYRLYIADGITDLLGGFVAKVKRAVDSAVSWVTGFVHDETDWHTDKFAQSVKTATGADVKPIIASAGDIKTAIIERNVSLISNLADDTRQKIVQAVINANINKHSVSQLKAAIEQILGTQAARADLIAQDQTIKLIADLNRYRQEQAGIKRYKWVSKQDDRVRPLHRQLNGKIYEWGKPTGAEHGLPPGQPIRCRCRAKAVI</sequence>
<dbReference type="NCBIfam" id="TIGR01641">
    <property type="entry name" value="phageSPP1_gp7"/>
    <property type="match status" value="1"/>
</dbReference>
<proteinExistence type="predicted"/>
<reference evidence="2 3" key="1">
    <citation type="submission" date="2016-06" db="EMBL/GenBank/DDBJ databases">
        <title>Draft genome of Moraxella atlantae CCUG 66109.</title>
        <authorList>
            <person name="Salva-Serra F."/>
            <person name="Engstrom-Jakobsson H."/>
            <person name="Thorell K."/>
            <person name="Gonzales-Siles L."/>
            <person name="Karlsson R."/>
            <person name="Boulund F."/>
            <person name="Engstrand L."/>
            <person name="Kristiansson E."/>
            <person name="Moore E."/>
        </authorList>
    </citation>
    <scope>NUCLEOTIDE SEQUENCE [LARGE SCALE GENOMIC DNA]</scope>
    <source>
        <strain evidence="2 3">CCUG 66109</strain>
    </source>
</reference>
<dbReference type="EMBL" id="LZMZ01000051">
    <property type="protein sequence ID" value="OBX73748.1"/>
    <property type="molecule type" value="Genomic_DNA"/>
</dbReference>
<dbReference type="Pfam" id="PF04233">
    <property type="entry name" value="Phage_Mu_F"/>
    <property type="match status" value="1"/>
</dbReference>
<accession>A0A1B8Q8Z1</accession>
<name>A0A1B8Q8Z1_9GAMM</name>
<evidence type="ECO:0000313" key="3">
    <source>
        <dbReference type="Proteomes" id="UP000092508"/>
    </source>
</evidence>
<dbReference type="InterPro" id="IPR006528">
    <property type="entry name" value="Phage_head_morphogenesis_dom"/>
</dbReference>
<evidence type="ECO:0000313" key="2">
    <source>
        <dbReference type="EMBL" id="OBX73748.1"/>
    </source>
</evidence>
<organism evidence="2 3">
    <name type="scientific">Faucicola atlantae</name>
    <dbReference type="NCBI Taxonomy" id="34059"/>
    <lineage>
        <taxon>Bacteria</taxon>
        <taxon>Pseudomonadati</taxon>
        <taxon>Pseudomonadota</taxon>
        <taxon>Gammaproteobacteria</taxon>
        <taxon>Moraxellales</taxon>
        <taxon>Moraxellaceae</taxon>
        <taxon>Faucicola</taxon>
    </lineage>
</organism>
<gene>
    <name evidence="2" type="ORF">A9308_00625</name>
</gene>
<feature type="domain" description="Phage head morphogenesis" evidence="1">
    <location>
        <begin position="140"/>
        <end position="248"/>
    </location>
</feature>
<dbReference type="RefSeq" id="WP_067238511.1">
    <property type="nucleotide sequence ID" value="NZ_LZMZ01000051.1"/>
</dbReference>
<dbReference type="Proteomes" id="UP000092508">
    <property type="component" value="Unassembled WGS sequence"/>
</dbReference>
<evidence type="ECO:0000259" key="1">
    <source>
        <dbReference type="Pfam" id="PF04233"/>
    </source>
</evidence>
<dbReference type="STRING" id="34059.A9308_00625"/>
<dbReference type="AlphaFoldDB" id="A0A1B8Q8Z1"/>
<dbReference type="OrthoDB" id="6637795at2"/>
<protein>
    <recommendedName>
        <fullName evidence="1">Phage head morphogenesis domain-containing protein</fullName>
    </recommendedName>
</protein>